<dbReference type="Pfam" id="PF00669">
    <property type="entry name" value="Flagellin_N"/>
    <property type="match status" value="1"/>
</dbReference>
<organism evidence="2 3">
    <name type="scientific">Diplocloster agilis</name>
    <dbReference type="NCBI Taxonomy" id="2850323"/>
    <lineage>
        <taxon>Bacteria</taxon>
        <taxon>Bacillati</taxon>
        <taxon>Bacillota</taxon>
        <taxon>Clostridia</taxon>
        <taxon>Lachnospirales</taxon>
        <taxon>Lachnospiraceae</taxon>
        <taxon>Diplocloster</taxon>
    </lineage>
</organism>
<dbReference type="AlphaFoldDB" id="A0A949K8U0"/>
<dbReference type="GO" id="GO:0009288">
    <property type="term" value="C:bacterial-type flagellum"/>
    <property type="evidence" value="ECO:0007669"/>
    <property type="project" value="InterPro"/>
</dbReference>
<protein>
    <submittedName>
        <fullName evidence="2">FgL, flagellar protein</fullName>
    </submittedName>
</protein>
<dbReference type="Proteomes" id="UP000712157">
    <property type="component" value="Unassembled WGS sequence"/>
</dbReference>
<keyword evidence="2" id="KW-0966">Cell projection</keyword>
<proteinExistence type="predicted"/>
<evidence type="ECO:0000313" key="3">
    <source>
        <dbReference type="Proteomes" id="UP000712157"/>
    </source>
</evidence>
<keyword evidence="2" id="KW-0282">Flagellum</keyword>
<sequence>MRITEGIMTNNYTRNLQTNIKNLSDSNLKLTSQRKFNHVSEDTAAAAKAFSLRRQIDQSEEHIRTVEDAMGELNTAGETIITVSSILKTVYETATRGGGAMNQEAMDAVAKSLDGLKTEILQTMNGKYGDKYLFSGSANDGQPFTVDADGKLLFNGKPVDAYDPADPDTYFPENKEVYLDIGFGIDGQAGINAKTGIKISTSGVDVLGYGTEDGQPNNIYSLIGKMEDQFKAGDKEGALQTLDHLKKKESSLSMAISEVGTRQNMVERTKDRLDSGLVHLKESQKNIEAVSLEEESINNKSYMAAWMVTLQLGSNIIPPSVFDFMR</sequence>
<accession>A0A949K8U0</accession>
<dbReference type="RefSeq" id="WP_158345389.1">
    <property type="nucleotide sequence ID" value="NZ_JAHQCW010000057.1"/>
</dbReference>
<feature type="domain" description="Flagellin N-terminal" evidence="1">
    <location>
        <begin position="7"/>
        <end position="137"/>
    </location>
</feature>
<dbReference type="GO" id="GO:0005198">
    <property type="term" value="F:structural molecule activity"/>
    <property type="evidence" value="ECO:0007669"/>
    <property type="project" value="InterPro"/>
</dbReference>
<evidence type="ECO:0000259" key="1">
    <source>
        <dbReference type="Pfam" id="PF00669"/>
    </source>
</evidence>
<name>A0A949K8U0_9FIRM</name>
<dbReference type="SUPFAM" id="SSF64518">
    <property type="entry name" value="Phase 1 flagellin"/>
    <property type="match status" value="1"/>
</dbReference>
<keyword evidence="3" id="KW-1185">Reference proteome</keyword>
<comment type="caution">
    <text evidence="2">The sequence shown here is derived from an EMBL/GenBank/DDBJ whole genome shotgun (WGS) entry which is preliminary data.</text>
</comment>
<gene>
    <name evidence="2" type="ORF">KTH89_22780</name>
</gene>
<dbReference type="InterPro" id="IPR001029">
    <property type="entry name" value="Flagellin_N"/>
</dbReference>
<evidence type="ECO:0000313" key="2">
    <source>
        <dbReference type="EMBL" id="MBU9739363.1"/>
    </source>
</evidence>
<dbReference type="PANTHER" id="PTHR42792:SF1">
    <property type="entry name" value="FLAGELLAR HOOK-ASSOCIATED PROTEIN 3"/>
    <property type="match status" value="1"/>
</dbReference>
<dbReference type="EMBL" id="JAHQCW010000057">
    <property type="protein sequence ID" value="MBU9739363.1"/>
    <property type="molecule type" value="Genomic_DNA"/>
</dbReference>
<dbReference type="Gene3D" id="1.20.1330.10">
    <property type="entry name" value="f41 fragment of flagellin, N-terminal domain"/>
    <property type="match status" value="1"/>
</dbReference>
<dbReference type="PANTHER" id="PTHR42792">
    <property type="entry name" value="FLAGELLIN"/>
    <property type="match status" value="1"/>
</dbReference>
<dbReference type="InterPro" id="IPR001492">
    <property type="entry name" value="Flagellin"/>
</dbReference>
<keyword evidence="2" id="KW-0969">Cilium</keyword>
<reference evidence="2" key="1">
    <citation type="submission" date="2021-06" db="EMBL/GenBank/DDBJ databases">
        <title>Description of novel taxa of the family Lachnospiraceae.</title>
        <authorList>
            <person name="Chaplin A.V."/>
            <person name="Sokolova S.R."/>
            <person name="Pikina A.P."/>
            <person name="Korzhanova M."/>
            <person name="Belova V."/>
            <person name="Korostin D."/>
            <person name="Efimov B.A."/>
        </authorList>
    </citation>
    <scope>NUCLEOTIDE SEQUENCE</scope>
    <source>
        <strain evidence="2">ASD5720</strain>
    </source>
</reference>